<reference evidence="1 2" key="1">
    <citation type="journal article" date="2022" name="Genome Biol. Evol.">
        <title>The Spruce Budworm Genome: Reconstructing the Evolutionary History of Antifreeze Proteins.</title>
        <authorList>
            <person name="Beliveau C."/>
            <person name="Gagne P."/>
            <person name="Picq S."/>
            <person name="Vernygora O."/>
            <person name="Keeling C.I."/>
            <person name="Pinkney K."/>
            <person name="Doucet D."/>
            <person name="Wen F."/>
            <person name="Johnston J.S."/>
            <person name="Maaroufi H."/>
            <person name="Boyle B."/>
            <person name="Laroche J."/>
            <person name="Dewar K."/>
            <person name="Juretic N."/>
            <person name="Blackburn G."/>
            <person name="Nisole A."/>
            <person name="Brunet B."/>
            <person name="Brandao M."/>
            <person name="Lumley L."/>
            <person name="Duan J."/>
            <person name="Quan G."/>
            <person name="Lucarotti C.J."/>
            <person name="Roe A.D."/>
            <person name="Sperling F.A.H."/>
            <person name="Levesque R.C."/>
            <person name="Cusson M."/>
        </authorList>
    </citation>
    <scope>NUCLEOTIDE SEQUENCE [LARGE SCALE GENOMIC DNA]</scope>
    <source>
        <strain evidence="1">Glfc:IPQL:Cfum</strain>
    </source>
</reference>
<evidence type="ECO:0000313" key="1">
    <source>
        <dbReference type="EMBL" id="KAI8423236.1"/>
    </source>
</evidence>
<comment type="caution">
    <text evidence="1">The sequence shown here is derived from an EMBL/GenBank/DDBJ whole genome shotgun (WGS) entry which is preliminary data.</text>
</comment>
<organism evidence="1 2">
    <name type="scientific">Choristoneura fumiferana</name>
    <name type="common">Spruce budworm moth</name>
    <name type="synonym">Archips fumiferana</name>
    <dbReference type="NCBI Taxonomy" id="7141"/>
    <lineage>
        <taxon>Eukaryota</taxon>
        <taxon>Metazoa</taxon>
        <taxon>Ecdysozoa</taxon>
        <taxon>Arthropoda</taxon>
        <taxon>Hexapoda</taxon>
        <taxon>Insecta</taxon>
        <taxon>Pterygota</taxon>
        <taxon>Neoptera</taxon>
        <taxon>Endopterygota</taxon>
        <taxon>Lepidoptera</taxon>
        <taxon>Glossata</taxon>
        <taxon>Ditrysia</taxon>
        <taxon>Tortricoidea</taxon>
        <taxon>Tortricidae</taxon>
        <taxon>Tortricinae</taxon>
        <taxon>Choristoneura</taxon>
    </lineage>
</organism>
<sequence length="245" mass="29154">MQRTLGEQWCFGLNSYKRSIIVNKKASNYFVNVNLATEMDLLLFLGLFIHFSSADFTLENSKYVFNRGRGLVKSNGNQMTYYNNTYYEKPENMMRVPVSNYNEELQTKKRFLKKSPKRTIQKIIKKNRKNKKVFFSQITSKPTQASEHIDLIDDGFVPDEVDPREESQATTQVSQKKKGRRWNSKMPRNPMPFHRLQQRHDGNYKRARRETDRDNTMIIQDFDEAEFVGHKKDYDVVKLHSKKYW</sequence>
<protein>
    <submittedName>
        <fullName evidence="1">Uncharacterized protein</fullName>
    </submittedName>
</protein>
<dbReference type="EMBL" id="CM046125">
    <property type="protein sequence ID" value="KAI8423236.1"/>
    <property type="molecule type" value="Genomic_DNA"/>
</dbReference>
<proteinExistence type="predicted"/>
<name>A0ACC0JGJ0_CHOFU</name>
<evidence type="ECO:0000313" key="2">
    <source>
        <dbReference type="Proteomes" id="UP001064048"/>
    </source>
</evidence>
<gene>
    <name evidence="1" type="ORF">MSG28_014266</name>
</gene>
<keyword evidence="2" id="KW-1185">Reference proteome</keyword>
<dbReference type="Proteomes" id="UP001064048">
    <property type="component" value="Chromosome 25"/>
</dbReference>
<accession>A0ACC0JGJ0</accession>